<evidence type="ECO:0000313" key="2">
    <source>
        <dbReference type="Proteomes" id="UP001304895"/>
    </source>
</evidence>
<reference evidence="1" key="1">
    <citation type="journal article" date="2023" name="Mol. Phylogenet. Evol.">
        <title>Genome-scale phylogeny and comparative genomics of the fungal order Sordariales.</title>
        <authorList>
            <person name="Hensen N."/>
            <person name="Bonometti L."/>
            <person name="Westerberg I."/>
            <person name="Brannstrom I.O."/>
            <person name="Guillou S."/>
            <person name="Cros-Aarteil S."/>
            <person name="Calhoun S."/>
            <person name="Haridas S."/>
            <person name="Kuo A."/>
            <person name="Mondo S."/>
            <person name="Pangilinan J."/>
            <person name="Riley R."/>
            <person name="LaButti K."/>
            <person name="Andreopoulos B."/>
            <person name="Lipzen A."/>
            <person name="Chen C."/>
            <person name="Yan M."/>
            <person name="Daum C."/>
            <person name="Ng V."/>
            <person name="Clum A."/>
            <person name="Steindorff A."/>
            <person name="Ohm R.A."/>
            <person name="Martin F."/>
            <person name="Silar P."/>
            <person name="Natvig D.O."/>
            <person name="Lalanne C."/>
            <person name="Gautier V."/>
            <person name="Ament-Velasquez S.L."/>
            <person name="Kruys A."/>
            <person name="Hutchinson M.I."/>
            <person name="Powell A.J."/>
            <person name="Barry K."/>
            <person name="Miller A.N."/>
            <person name="Grigoriev I.V."/>
            <person name="Debuchy R."/>
            <person name="Gladieux P."/>
            <person name="Hiltunen Thoren M."/>
            <person name="Johannesson H."/>
        </authorList>
    </citation>
    <scope>NUCLEOTIDE SEQUENCE</scope>
    <source>
        <strain evidence="1">CBS 123565</strain>
    </source>
</reference>
<name>A0AAN6USN9_9PEZI</name>
<gene>
    <name evidence="1" type="ORF">BT67DRAFT_452907</name>
</gene>
<dbReference type="EMBL" id="MU853401">
    <property type="protein sequence ID" value="KAK4138190.1"/>
    <property type="molecule type" value="Genomic_DNA"/>
</dbReference>
<proteinExistence type="predicted"/>
<dbReference type="Proteomes" id="UP001304895">
    <property type="component" value="Unassembled WGS sequence"/>
</dbReference>
<dbReference type="AlphaFoldDB" id="A0AAN6USN9"/>
<feature type="non-terminal residue" evidence="1">
    <location>
        <position position="1"/>
    </location>
</feature>
<protein>
    <submittedName>
        <fullName evidence="1">Uncharacterized protein</fullName>
    </submittedName>
</protein>
<sequence length="198" mass="21322">QARFSVTHCVRNARPTQHTRHAVAPQASSQLVPTAANWPAASRRLETLRTRPGEPIARPKAIRTLLRLRLSRARADGIPCWASLPVVFPVAQLLASAAARLAVPGFSQPRDCDTPTIPGLVASWCARRESPSQQGDPDSAGLSFGRLRFLHRPSHGSCPASSNPTTTRALAAYRSDLLSITSAACVRRSLLNSKVPLV</sequence>
<accession>A0AAN6USN9</accession>
<comment type="caution">
    <text evidence="1">The sequence shown here is derived from an EMBL/GenBank/DDBJ whole genome shotgun (WGS) entry which is preliminary data.</text>
</comment>
<reference evidence="1" key="2">
    <citation type="submission" date="2023-05" db="EMBL/GenBank/DDBJ databases">
        <authorList>
            <consortium name="Lawrence Berkeley National Laboratory"/>
            <person name="Steindorff A."/>
            <person name="Hensen N."/>
            <person name="Bonometti L."/>
            <person name="Westerberg I."/>
            <person name="Brannstrom I.O."/>
            <person name="Guillou S."/>
            <person name="Cros-Aarteil S."/>
            <person name="Calhoun S."/>
            <person name="Haridas S."/>
            <person name="Kuo A."/>
            <person name="Mondo S."/>
            <person name="Pangilinan J."/>
            <person name="Riley R."/>
            <person name="Labutti K."/>
            <person name="Andreopoulos B."/>
            <person name="Lipzen A."/>
            <person name="Chen C."/>
            <person name="Yanf M."/>
            <person name="Daum C."/>
            <person name="Ng V."/>
            <person name="Clum A."/>
            <person name="Ohm R."/>
            <person name="Martin F."/>
            <person name="Silar P."/>
            <person name="Natvig D."/>
            <person name="Lalanne C."/>
            <person name="Gautier V."/>
            <person name="Ament-Velasquez S.L."/>
            <person name="Kruys A."/>
            <person name="Hutchinson M.I."/>
            <person name="Powell A.J."/>
            <person name="Barry K."/>
            <person name="Miller A.N."/>
            <person name="Grigoriev I.V."/>
            <person name="Debuchy R."/>
            <person name="Gladieux P."/>
            <person name="Thoren M.H."/>
            <person name="Johannesson H."/>
        </authorList>
    </citation>
    <scope>NUCLEOTIDE SEQUENCE</scope>
    <source>
        <strain evidence="1">CBS 123565</strain>
    </source>
</reference>
<evidence type="ECO:0000313" key="1">
    <source>
        <dbReference type="EMBL" id="KAK4138190.1"/>
    </source>
</evidence>
<organism evidence="1 2">
    <name type="scientific">Trichocladium antarcticum</name>
    <dbReference type="NCBI Taxonomy" id="1450529"/>
    <lineage>
        <taxon>Eukaryota</taxon>
        <taxon>Fungi</taxon>
        <taxon>Dikarya</taxon>
        <taxon>Ascomycota</taxon>
        <taxon>Pezizomycotina</taxon>
        <taxon>Sordariomycetes</taxon>
        <taxon>Sordariomycetidae</taxon>
        <taxon>Sordariales</taxon>
        <taxon>Chaetomiaceae</taxon>
        <taxon>Trichocladium</taxon>
    </lineage>
</organism>
<keyword evidence="2" id="KW-1185">Reference proteome</keyword>